<reference evidence="2 3" key="1">
    <citation type="submission" date="2015-09" db="EMBL/GenBank/DDBJ databases">
        <title>Genome announcement of multiple Pseudomonas syringae strains.</title>
        <authorList>
            <person name="Thakur S."/>
            <person name="Wang P.W."/>
            <person name="Gong Y."/>
            <person name="Weir B.S."/>
            <person name="Guttman D.S."/>
        </authorList>
    </citation>
    <scope>NUCLEOTIDE SEQUENCE [LARGE SCALE GENOMIC DNA]</scope>
    <source>
        <strain evidence="2 3">ICMP9419</strain>
    </source>
</reference>
<dbReference type="RefSeq" id="WP_057433904.1">
    <property type="nucleotide sequence ID" value="NZ_LIIH01000144.1"/>
</dbReference>
<name>A0A0P9PY39_PSESX</name>
<gene>
    <name evidence="2" type="ORF">ALO79_02410</name>
</gene>
<proteinExistence type="predicted"/>
<dbReference type="EMBL" id="LJQD01000512">
    <property type="protein sequence ID" value="KPW90226.1"/>
    <property type="molecule type" value="Genomic_DNA"/>
</dbReference>
<dbReference type="Proteomes" id="UP000050381">
    <property type="component" value="Unassembled WGS sequence"/>
</dbReference>
<dbReference type="PATRIC" id="fig|264450.4.peg.2913"/>
<sequence>MSDQTFSLDQLYQAIEQHIQDAIPGLQYVGTMPDMLQQVSVPAVLLEMAEFEPGIDQGTGETALNARFEARVIVGAEQEQCQQQAVFAATQLCVLLRAQTWGLAVNSAELVRAAQDWSRPELDGYAVWVVEWTQGIYLGEEQWPWPDQPPGTLVWGFSPDVGPGNEEFYKTPEDQDELRVGSP</sequence>
<protein>
    <recommendedName>
        <fullName evidence="4">Phage protein</fullName>
    </recommendedName>
</protein>
<evidence type="ECO:0000313" key="3">
    <source>
        <dbReference type="Proteomes" id="UP000050381"/>
    </source>
</evidence>
<evidence type="ECO:0008006" key="4">
    <source>
        <dbReference type="Google" id="ProtNLM"/>
    </source>
</evidence>
<feature type="compositionally biased region" description="Basic and acidic residues" evidence="1">
    <location>
        <begin position="167"/>
        <end position="183"/>
    </location>
</feature>
<comment type="caution">
    <text evidence="2">The sequence shown here is derived from an EMBL/GenBank/DDBJ whole genome shotgun (WGS) entry which is preliminary data.</text>
</comment>
<organism evidence="2 3">
    <name type="scientific">Pseudomonas syringae pv. castaneae</name>
    <dbReference type="NCBI Taxonomy" id="264450"/>
    <lineage>
        <taxon>Bacteria</taxon>
        <taxon>Pseudomonadati</taxon>
        <taxon>Pseudomonadota</taxon>
        <taxon>Gammaproteobacteria</taxon>
        <taxon>Pseudomonadales</taxon>
        <taxon>Pseudomonadaceae</taxon>
        <taxon>Pseudomonas</taxon>
        <taxon>Pseudomonas syringae</taxon>
    </lineage>
</organism>
<accession>A0A0P9PY39</accession>
<evidence type="ECO:0000313" key="2">
    <source>
        <dbReference type="EMBL" id="KPW90226.1"/>
    </source>
</evidence>
<feature type="region of interest" description="Disordered" evidence="1">
    <location>
        <begin position="163"/>
        <end position="183"/>
    </location>
</feature>
<evidence type="ECO:0000256" key="1">
    <source>
        <dbReference type="SAM" id="MobiDB-lite"/>
    </source>
</evidence>
<dbReference type="AlphaFoldDB" id="A0A0P9PY39"/>